<evidence type="ECO:0000256" key="1">
    <source>
        <dbReference type="ARBA" id="ARBA00001946"/>
    </source>
</evidence>
<evidence type="ECO:0000313" key="6">
    <source>
        <dbReference type="EMBL" id="SPF78218.1"/>
    </source>
</evidence>
<dbReference type="PANTHER" id="PTHR12629:SF0">
    <property type="entry name" value="DIPHOSPHOINOSITOL-POLYPHOSPHATE DIPHOSPHATASE"/>
    <property type="match status" value="1"/>
</dbReference>
<dbReference type="PANTHER" id="PTHR12629">
    <property type="entry name" value="DIPHOSPHOINOSITOL POLYPHOSPHATE PHOSPHOHYDROLASE"/>
    <property type="match status" value="1"/>
</dbReference>
<dbReference type="GO" id="GO:0016462">
    <property type="term" value="F:pyrophosphatase activity"/>
    <property type="evidence" value="ECO:0007669"/>
    <property type="project" value="InterPro"/>
</dbReference>
<dbReference type="InterPro" id="IPR047198">
    <property type="entry name" value="DDP-like_NUDIX"/>
</dbReference>
<evidence type="ECO:0000256" key="2">
    <source>
        <dbReference type="ARBA" id="ARBA00022723"/>
    </source>
</evidence>
<keyword evidence="7" id="KW-1185">Reference proteome</keyword>
<proteinExistence type="predicted"/>
<evidence type="ECO:0000256" key="4">
    <source>
        <dbReference type="ARBA" id="ARBA00022842"/>
    </source>
</evidence>
<dbReference type="AlphaFoldDB" id="A0A2R8AQ58"/>
<dbReference type="GO" id="GO:0046872">
    <property type="term" value="F:metal ion binding"/>
    <property type="evidence" value="ECO:0007669"/>
    <property type="project" value="UniProtKB-KW"/>
</dbReference>
<dbReference type="CDD" id="cd04666">
    <property type="entry name" value="NUDIX_DIPP2_like_Nudt4"/>
    <property type="match status" value="1"/>
</dbReference>
<organism evidence="6 7">
    <name type="scientific">Pseudoprimorskyibacter insulae</name>
    <dbReference type="NCBI Taxonomy" id="1695997"/>
    <lineage>
        <taxon>Bacteria</taxon>
        <taxon>Pseudomonadati</taxon>
        <taxon>Pseudomonadota</taxon>
        <taxon>Alphaproteobacteria</taxon>
        <taxon>Rhodobacterales</taxon>
        <taxon>Paracoccaceae</taxon>
        <taxon>Pseudoprimorskyibacter</taxon>
    </lineage>
</organism>
<keyword evidence="2" id="KW-0479">Metal-binding</keyword>
<name>A0A2R8AQ58_9RHOB</name>
<evidence type="ECO:0000313" key="7">
    <source>
        <dbReference type="Proteomes" id="UP000244904"/>
    </source>
</evidence>
<feature type="domain" description="Nudix hydrolase" evidence="5">
    <location>
        <begin position="10"/>
        <end position="142"/>
    </location>
</feature>
<evidence type="ECO:0000256" key="3">
    <source>
        <dbReference type="ARBA" id="ARBA00022801"/>
    </source>
</evidence>
<dbReference type="OrthoDB" id="7066910at2"/>
<gene>
    <name evidence="6" type="ORF">PRI8871_00811</name>
</gene>
<keyword evidence="3" id="KW-0378">Hydrolase</keyword>
<protein>
    <recommendedName>
        <fullName evidence="5">Nudix hydrolase domain-containing protein</fullName>
    </recommendedName>
</protein>
<dbReference type="Pfam" id="PF00293">
    <property type="entry name" value="NUDIX"/>
    <property type="match status" value="1"/>
</dbReference>
<sequence length="149" mass="16839">MPNDIESTAPLHKQVAALCYRIRNGRVQILMLTSRDTGRWIVPKGWPHDGLTYAEGAAREAWEEAGVEGRVDVAPIGCYSYMKLRDKAPDLPCHVDLFPLKVSRLVKKFPEAGERRLKWMGRKKAAKSVREADLAALLRNFDPKGNKRV</sequence>
<dbReference type="InterPro" id="IPR000086">
    <property type="entry name" value="NUDIX_hydrolase_dom"/>
</dbReference>
<dbReference type="EMBL" id="OMOJ01000001">
    <property type="protein sequence ID" value="SPF78218.1"/>
    <property type="molecule type" value="Genomic_DNA"/>
</dbReference>
<comment type="cofactor">
    <cofactor evidence="1">
        <name>Mg(2+)</name>
        <dbReference type="ChEBI" id="CHEBI:18420"/>
    </cofactor>
</comment>
<evidence type="ECO:0000259" key="5">
    <source>
        <dbReference type="PROSITE" id="PS51462"/>
    </source>
</evidence>
<dbReference type="SUPFAM" id="SSF55811">
    <property type="entry name" value="Nudix"/>
    <property type="match status" value="1"/>
</dbReference>
<dbReference type="InterPro" id="IPR015797">
    <property type="entry name" value="NUDIX_hydrolase-like_dom_sf"/>
</dbReference>
<accession>A0A2R8AQ58</accession>
<dbReference type="Proteomes" id="UP000244904">
    <property type="component" value="Unassembled WGS sequence"/>
</dbReference>
<reference evidence="7" key="1">
    <citation type="submission" date="2018-03" db="EMBL/GenBank/DDBJ databases">
        <authorList>
            <person name="Rodrigo-Torres L."/>
            <person name="Arahal R. D."/>
            <person name="Lucena T."/>
        </authorList>
    </citation>
    <scope>NUCLEOTIDE SEQUENCE [LARGE SCALE GENOMIC DNA]</scope>
    <source>
        <strain evidence="7">CECT 8871</strain>
    </source>
</reference>
<dbReference type="GO" id="GO:0005737">
    <property type="term" value="C:cytoplasm"/>
    <property type="evidence" value="ECO:0007669"/>
    <property type="project" value="TreeGrafter"/>
</dbReference>
<dbReference type="Gene3D" id="3.90.79.10">
    <property type="entry name" value="Nucleoside Triphosphate Pyrophosphohydrolase"/>
    <property type="match status" value="1"/>
</dbReference>
<keyword evidence="4" id="KW-0460">Magnesium</keyword>
<dbReference type="PROSITE" id="PS51462">
    <property type="entry name" value="NUDIX"/>
    <property type="match status" value="1"/>
</dbReference>